<sequence length="218" mass="24609">MTQAKRPTPYPEWVLMYRKGIPATKIAAMSGTAQSVIRYHLATAAKQDPGLRAAHRAAATPVPKRATGPGQRNLQKVLAFYTAEGRLPVHRRSQRESALAGWLVRRRQEADNGRLSPAYADALDAIPGWRTYPTKRDADAARWKQRLAEVSAYLAAGNEFPRHNKTDDREERTLGVWLHTQRIDYRAGKLTQAKEAQLNEIIPGWRQGRPRRGVNSRQ</sequence>
<keyword evidence="3" id="KW-1185">Reference proteome</keyword>
<proteinExistence type="predicted"/>
<dbReference type="PANTHER" id="PTHR33418">
    <property type="entry name" value="HELICASE-ASSOCIATED"/>
    <property type="match status" value="1"/>
</dbReference>
<dbReference type="Proteomes" id="UP000643279">
    <property type="component" value="Unassembled WGS sequence"/>
</dbReference>
<dbReference type="PANTHER" id="PTHR33418:SF1">
    <property type="entry name" value="HELICASE-ASSOCIATED DOMAIN-CONTAINING PROTEIN"/>
    <property type="match status" value="1"/>
</dbReference>
<evidence type="ECO:0000259" key="1">
    <source>
        <dbReference type="Pfam" id="PF03457"/>
    </source>
</evidence>
<organism evidence="2 3">
    <name type="scientific">Arthrobacter liuii</name>
    <dbReference type="NCBI Taxonomy" id="1476996"/>
    <lineage>
        <taxon>Bacteria</taxon>
        <taxon>Bacillati</taxon>
        <taxon>Actinomycetota</taxon>
        <taxon>Actinomycetes</taxon>
        <taxon>Micrococcales</taxon>
        <taxon>Micrococcaceae</taxon>
        <taxon>Arthrobacter</taxon>
    </lineage>
</organism>
<dbReference type="Gene3D" id="6.10.140.530">
    <property type="match status" value="2"/>
</dbReference>
<evidence type="ECO:0000313" key="3">
    <source>
        <dbReference type="Proteomes" id="UP000643279"/>
    </source>
</evidence>
<reference evidence="3" key="1">
    <citation type="journal article" date="2019" name="Int. J. Syst. Evol. Microbiol.">
        <title>The Global Catalogue of Microorganisms (GCM) 10K type strain sequencing project: providing services to taxonomists for standard genome sequencing and annotation.</title>
        <authorList>
            <consortium name="The Broad Institute Genomics Platform"/>
            <consortium name="The Broad Institute Genome Sequencing Center for Infectious Disease"/>
            <person name="Wu L."/>
            <person name="Ma J."/>
        </authorList>
    </citation>
    <scope>NUCLEOTIDE SEQUENCE [LARGE SCALE GENOMIC DNA]</scope>
    <source>
        <strain evidence="3">CGMCC 1.12778</strain>
    </source>
</reference>
<dbReference type="Pfam" id="PF03457">
    <property type="entry name" value="HA"/>
    <property type="match status" value="1"/>
</dbReference>
<name>A0ABQ2AWH6_9MICC</name>
<protein>
    <recommendedName>
        <fullName evidence="1">Helicase-associated domain-containing protein</fullName>
    </recommendedName>
</protein>
<dbReference type="RefSeq" id="WP_188572964.1">
    <property type="nucleotide sequence ID" value="NZ_BMFW01000025.1"/>
</dbReference>
<comment type="caution">
    <text evidence="2">The sequence shown here is derived from an EMBL/GenBank/DDBJ whole genome shotgun (WGS) entry which is preliminary data.</text>
</comment>
<evidence type="ECO:0000313" key="2">
    <source>
        <dbReference type="EMBL" id="GGI00112.1"/>
    </source>
</evidence>
<feature type="domain" description="Helicase-associated" evidence="1">
    <location>
        <begin position="141"/>
        <end position="201"/>
    </location>
</feature>
<gene>
    <name evidence="2" type="ORF">GCM10007170_36500</name>
</gene>
<accession>A0ABQ2AWH6</accession>
<dbReference type="EMBL" id="BMFW01000025">
    <property type="protein sequence ID" value="GGI00112.1"/>
    <property type="molecule type" value="Genomic_DNA"/>
</dbReference>
<dbReference type="InterPro" id="IPR005114">
    <property type="entry name" value="Helicase_assoc"/>
</dbReference>